<gene>
    <name evidence="1" type="ORF">MBOT_28490</name>
</gene>
<dbReference type="EMBL" id="BLKW01000004">
    <property type="protein sequence ID" value="GFG75484.1"/>
    <property type="molecule type" value="Genomic_DNA"/>
</dbReference>
<comment type="caution">
    <text evidence="1">The sequence shown here is derived from an EMBL/GenBank/DDBJ whole genome shotgun (WGS) entry which is preliminary data.</text>
</comment>
<organism evidence="1 2">
    <name type="scientific">Mycobacterium botniense</name>
    <dbReference type="NCBI Taxonomy" id="84962"/>
    <lineage>
        <taxon>Bacteria</taxon>
        <taxon>Bacillati</taxon>
        <taxon>Actinomycetota</taxon>
        <taxon>Actinomycetes</taxon>
        <taxon>Mycobacteriales</taxon>
        <taxon>Mycobacteriaceae</taxon>
        <taxon>Mycobacterium</taxon>
    </lineage>
</organism>
<keyword evidence="2" id="KW-1185">Reference proteome</keyword>
<dbReference type="AlphaFoldDB" id="A0A7I9Y0C7"/>
<proteinExistence type="predicted"/>
<accession>A0A7I9Y0C7</accession>
<dbReference type="Proteomes" id="UP000465361">
    <property type="component" value="Unassembled WGS sequence"/>
</dbReference>
<sequence length="62" mass="6847">MALTRLTQPLMHVFDLHEQPLLQLCRVELVEIRADSRVGHLAPISIARLLLGPITARIVPGG</sequence>
<protein>
    <submittedName>
        <fullName evidence="1">Uncharacterized protein</fullName>
    </submittedName>
</protein>
<reference evidence="1 2" key="1">
    <citation type="journal article" date="2019" name="Emerg. Microbes Infect.">
        <title>Comprehensive subspecies identification of 175 nontuberculous mycobacteria species based on 7547 genomic profiles.</title>
        <authorList>
            <person name="Matsumoto Y."/>
            <person name="Kinjo T."/>
            <person name="Motooka D."/>
            <person name="Nabeya D."/>
            <person name="Jung N."/>
            <person name="Uechi K."/>
            <person name="Horii T."/>
            <person name="Iida T."/>
            <person name="Fujita J."/>
            <person name="Nakamura S."/>
        </authorList>
    </citation>
    <scope>NUCLEOTIDE SEQUENCE [LARGE SCALE GENOMIC DNA]</scope>
    <source>
        <strain evidence="1 2">JCM 17322</strain>
    </source>
</reference>
<evidence type="ECO:0000313" key="1">
    <source>
        <dbReference type="EMBL" id="GFG75484.1"/>
    </source>
</evidence>
<name>A0A7I9Y0C7_9MYCO</name>
<evidence type="ECO:0000313" key="2">
    <source>
        <dbReference type="Proteomes" id="UP000465361"/>
    </source>
</evidence>